<name>A0ABR6EP25_9ACTN</name>
<feature type="compositionally biased region" description="Basic and acidic residues" evidence="1">
    <location>
        <begin position="131"/>
        <end position="148"/>
    </location>
</feature>
<accession>A0ABR6EP25</accession>
<keyword evidence="4" id="KW-1185">Reference proteome</keyword>
<organism evidence="3 4">
    <name type="scientific">Streptomyces durbertensis</name>
    <dbReference type="NCBI Taxonomy" id="2448886"/>
    <lineage>
        <taxon>Bacteria</taxon>
        <taxon>Bacillati</taxon>
        <taxon>Actinomycetota</taxon>
        <taxon>Actinomycetes</taxon>
        <taxon>Kitasatosporales</taxon>
        <taxon>Streptomycetaceae</taxon>
        <taxon>Streptomyces</taxon>
    </lineage>
</organism>
<reference evidence="4" key="1">
    <citation type="journal article" date="2020" name="Syst. Appl. Microbiol.">
        <title>Streptomyces alkaliterrae sp. nov., isolated from an alkaline soil, and emended descriptions of Streptomyces alkaliphilus, Streptomyces calidiresistens and Streptomyces durbertensis.</title>
        <authorList>
            <person name="Swiecimska M."/>
            <person name="Golinska P."/>
            <person name="Nouioui I."/>
            <person name="Wypij M."/>
            <person name="Rai M."/>
            <person name="Sangal V."/>
            <person name="Goodfellow M."/>
        </authorList>
    </citation>
    <scope>NUCLEOTIDE SEQUENCE [LARGE SCALE GENOMIC DNA]</scope>
    <source>
        <strain evidence="4">DSM 104538</strain>
    </source>
</reference>
<proteinExistence type="predicted"/>
<evidence type="ECO:0000313" key="3">
    <source>
        <dbReference type="EMBL" id="MBB1247090.1"/>
    </source>
</evidence>
<protein>
    <recommendedName>
        <fullName evidence="5">Secreted protein</fullName>
    </recommendedName>
</protein>
<feature type="compositionally biased region" description="Low complexity" evidence="1">
    <location>
        <begin position="23"/>
        <end position="32"/>
    </location>
</feature>
<evidence type="ECO:0000256" key="1">
    <source>
        <dbReference type="SAM" id="MobiDB-lite"/>
    </source>
</evidence>
<dbReference type="EMBL" id="WMLF01000761">
    <property type="protein sequence ID" value="MBB1247090.1"/>
    <property type="molecule type" value="Genomic_DNA"/>
</dbReference>
<comment type="caution">
    <text evidence="3">The sequence shown here is derived from an EMBL/GenBank/DDBJ whole genome shotgun (WGS) entry which is preliminary data.</text>
</comment>
<keyword evidence="2" id="KW-0732">Signal</keyword>
<feature type="chain" id="PRO_5045989517" description="Secreted protein" evidence="2">
    <location>
        <begin position="24"/>
        <end position="148"/>
    </location>
</feature>
<evidence type="ECO:0000256" key="2">
    <source>
        <dbReference type="SAM" id="SignalP"/>
    </source>
</evidence>
<dbReference type="Proteomes" id="UP000766698">
    <property type="component" value="Unassembled WGS sequence"/>
</dbReference>
<evidence type="ECO:0008006" key="5">
    <source>
        <dbReference type="Google" id="ProtNLM"/>
    </source>
</evidence>
<feature type="signal peptide" evidence="2">
    <location>
        <begin position="1"/>
        <end position="23"/>
    </location>
</feature>
<feature type="non-terminal residue" evidence="3">
    <location>
        <position position="148"/>
    </location>
</feature>
<evidence type="ECO:0000313" key="4">
    <source>
        <dbReference type="Proteomes" id="UP000766698"/>
    </source>
</evidence>
<sequence length="148" mass="15140">MKAYAIGLLLGGALLLPVAPAVAAPASQWSPSSPSPAPNDPPLIIWPVTGGGGEHSPEPVPSDLSPEPEPEPSEPEWVGPSARSPLPSASPSESAPTPSQRPGPGPVARSEQVAPARTVLPLPGPTWVPAARDRDRPGNHDLYADGEE</sequence>
<feature type="region of interest" description="Disordered" evidence="1">
    <location>
        <begin position="23"/>
        <end position="148"/>
    </location>
</feature>
<gene>
    <name evidence="3" type="ORF">GL263_26600</name>
</gene>
<feature type="compositionally biased region" description="Low complexity" evidence="1">
    <location>
        <begin position="80"/>
        <end position="98"/>
    </location>
</feature>